<proteinExistence type="predicted"/>
<reference evidence="2" key="2">
    <citation type="submission" date="2020-05" db="EMBL/GenBank/DDBJ databases">
        <authorList>
            <person name="Kim H.-S."/>
            <person name="Proctor R.H."/>
            <person name="Brown D.W."/>
        </authorList>
    </citation>
    <scope>NUCLEOTIDE SEQUENCE</scope>
    <source>
        <strain evidence="2">NRRL 20472</strain>
    </source>
</reference>
<evidence type="ECO:0000313" key="2">
    <source>
        <dbReference type="EMBL" id="KAF4967248.1"/>
    </source>
</evidence>
<dbReference type="OrthoDB" id="4524881at2759"/>
<keyword evidence="3" id="KW-1185">Reference proteome</keyword>
<comment type="caution">
    <text evidence="2">The sequence shown here is derived from an EMBL/GenBank/DDBJ whole genome shotgun (WGS) entry which is preliminary data.</text>
</comment>
<feature type="region of interest" description="Disordered" evidence="1">
    <location>
        <begin position="25"/>
        <end position="140"/>
    </location>
</feature>
<dbReference type="AlphaFoldDB" id="A0A8H4X9T4"/>
<reference evidence="2" key="1">
    <citation type="journal article" date="2020" name="BMC Genomics">
        <title>Correction to: Identification and distribution of gene clusters required for synthesis of sphingolipid metabolism inhibitors in diverse species of the filamentous fungus Fusarium.</title>
        <authorList>
            <person name="Kim H.S."/>
            <person name="Lohmar J.M."/>
            <person name="Busman M."/>
            <person name="Brown D.W."/>
            <person name="Naumann T.A."/>
            <person name="Divon H.H."/>
            <person name="Lysoe E."/>
            <person name="Uhlig S."/>
            <person name="Proctor R.H."/>
        </authorList>
    </citation>
    <scope>NUCLEOTIDE SEQUENCE</scope>
    <source>
        <strain evidence="2">NRRL 20472</strain>
    </source>
</reference>
<protein>
    <submittedName>
        <fullName evidence="2">Uncharacterized protein</fullName>
    </submittedName>
</protein>
<feature type="compositionally biased region" description="Low complexity" evidence="1">
    <location>
        <begin position="72"/>
        <end position="82"/>
    </location>
</feature>
<name>A0A8H4X9T4_9HYPO</name>
<sequence>MGSSCSTESGDPYWWGYLDDGKGWTARPKSQYMSDPSYNKKLRRQQKRPQQYNQSMSSPGYYGMQNAPAPHGYNNQNYNNQGWNAPPPQQWNGPQNKDQGWSHRGVNDDAPPPAYQDTKNPFLSSGHQRDRAQHDSKPWN</sequence>
<evidence type="ECO:0000256" key="1">
    <source>
        <dbReference type="SAM" id="MobiDB-lite"/>
    </source>
</evidence>
<dbReference type="Proteomes" id="UP000622797">
    <property type="component" value="Unassembled WGS sequence"/>
</dbReference>
<feature type="compositionally biased region" description="Polar residues" evidence="1">
    <location>
        <begin position="117"/>
        <end position="126"/>
    </location>
</feature>
<accession>A0A8H4X9T4</accession>
<dbReference type="EMBL" id="JABEXW010000247">
    <property type="protein sequence ID" value="KAF4967248.1"/>
    <property type="molecule type" value="Genomic_DNA"/>
</dbReference>
<feature type="compositionally biased region" description="Basic and acidic residues" evidence="1">
    <location>
        <begin position="127"/>
        <end position="140"/>
    </location>
</feature>
<gene>
    <name evidence="2" type="ORF">FSARC_5160</name>
</gene>
<feature type="compositionally biased region" description="Polar residues" evidence="1">
    <location>
        <begin position="90"/>
        <end position="99"/>
    </location>
</feature>
<organism evidence="2 3">
    <name type="scientific">Fusarium sarcochroum</name>
    <dbReference type="NCBI Taxonomy" id="1208366"/>
    <lineage>
        <taxon>Eukaryota</taxon>
        <taxon>Fungi</taxon>
        <taxon>Dikarya</taxon>
        <taxon>Ascomycota</taxon>
        <taxon>Pezizomycotina</taxon>
        <taxon>Sordariomycetes</taxon>
        <taxon>Hypocreomycetidae</taxon>
        <taxon>Hypocreales</taxon>
        <taxon>Nectriaceae</taxon>
        <taxon>Fusarium</taxon>
        <taxon>Fusarium lateritium species complex</taxon>
    </lineage>
</organism>
<evidence type="ECO:0000313" key="3">
    <source>
        <dbReference type="Proteomes" id="UP000622797"/>
    </source>
</evidence>